<keyword evidence="2" id="KW-0732">Signal</keyword>
<reference evidence="5" key="2">
    <citation type="submission" date="2016-02" db="EMBL/GenBank/DDBJ databases">
        <title>Draft genome sequence of five rapidly growing Mycobacterium species.</title>
        <authorList>
            <person name="Katahira K."/>
            <person name="Gotou Y."/>
            <person name="Iida K."/>
            <person name="Ogura Y."/>
            <person name="Hayashi T."/>
        </authorList>
    </citation>
    <scope>NUCLEOTIDE SEQUENCE [LARGE SCALE GENOMIC DNA]</scope>
    <source>
        <strain evidence="5">JCM6362</strain>
    </source>
</reference>
<feature type="signal peptide" evidence="2">
    <location>
        <begin position="1"/>
        <end position="34"/>
    </location>
</feature>
<dbReference type="Pfam" id="PF01497">
    <property type="entry name" value="Peripla_BP_2"/>
    <property type="match status" value="1"/>
</dbReference>
<dbReference type="PANTHER" id="PTHR30535:SF7">
    <property type="entry name" value="IRON(III) DICITRATE-BINDING PROTEIN"/>
    <property type="match status" value="1"/>
</dbReference>
<dbReference type="PROSITE" id="PS50983">
    <property type="entry name" value="FE_B12_PBP"/>
    <property type="match status" value="1"/>
</dbReference>
<evidence type="ECO:0000313" key="5">
    <source>
        <dbReference type="Proteomes" id="UP000069654"/>
    </source>
</evidence>
<dbReference type="SUPFAM" id="SSF53807">
    <property type="entry name" value="Helical backbone' metal receptor"/>
    <property type="match status" value="1"/>
</dbReference>
<dbReference type="STRING" id="1797.RMCT_1307"/>
<evidence type="ECO:0000256" key="2">
    <source>
        <dbReference type="SAM" id="SignalP"/>
    </source>
</evidence>
<dbReference type="Gene3D" id="3.40.50.1980">
    <property type="entry name" value="Nitrogenase molybdenum iron protein domain"/>
    <property type="match status" value="2"/>
</dbReference>
<dbReference type="OMA" id="PQVSWES"/>
<gene>
    <name evidence="4" type="ORF">RMCT_1307</name>
</gene>
<dbReference type="PROSITE" id="PS51257">
    <property type="entry name" value="PROKAR_LIPOPROTEIN"/>
    <property type="match status" value="1"/>
</dbReference>
<organism evidence="4 5">
    <name type="scientific">Mycolicibacterium thermoresistibile</name>
    <name type="common">Mycobacterium thermoresistibile</name>
    <dbReference type="NCBI Taxonomy" id="1797"/>
    <lineage>
        <taxon>Bacteria</taxon>
        <taxon>Bacillati</taxon>
        <taxon>Actinomycetota</taxon>
        <taxon>Actinomycetes</taxon>
        <taxon>Mycobacteriales</taxon>
        <taxon>Mycobacteriaceae</taxon>
        <taxon>Mycolicibacterium</taxon>
    </lineage>
</organism>
<dbReference type="PANTHER" id="PTHR30535">
    <property type="entry name" value="VITAMIN B12-BINDING PROTEIN"/>
    <property type="match status" value="1"/>
</dbReference>
<sequence>MPARIRNARVTKLTATFAAVLTVTGCAGSAATSASPDTADGYPVQLENCGRTVSIPAPPQRAVSLNQGSTEILLSLGLADRMVGTATWTDPVRENLAADNAGVERLADNHPSLERVLQTEPDLVTASFASTLGPGGVTTPEALEQLGIPSYLSPADCIKNNDTDGDGSRDAALEMDTVYQEITDLAEIFGVPDRGAALVEELQTRMAAAADTAPGAPVRVLFWFANSESPYLAGCCGAPGIIARTLGLTNVFDDTNAEWPQVNWETVADRDPDVLIIGDLTRKSQTAESAAAKIEFLKSHPVTRELTAVREQRYIPLSGAAMNPSIRTVDGVEQVAAALREFGFGG</sequence>
<reference evidence="4 5" key="1">
    <citation type="journal article" date="2016" name="Genome Announc.">
        <title>Draft Genome Sequences of Five Rapidly Growing Mycobacterium Species, M. thermoresistibile, M. fortuitum subsp. acetamidolyticum, M. canariasense, M. brisbanense, and M. novocastrense.</title>
        <authorList>
            <person name="Katahira K."/>
            <person name="Ogura Y."/>
            <person name="Gotoh Y."/>
            <person name="Hayashi T."/>
        </authorList>
    </citation>
    <scope>NUCLEOTIDE SEQUENCE [LARGE SCALE GENOMIC DNA]</scope>
    <source>
        <strain evidence="4 5">JCM6362</strain>
    </source>
</reference>
<comment type="similarity">
    <text evidence="1">Belongs to the bacterial solute-binding protein 8 family.</text>
</comment>
<feature type="chain" id="PRO_5038553580" evidence="2">
    <location>
        <begin position="35"/>
        <end position="346"/>
    </location>
</feature>
<evidence type="ECO:0000259" key="3">
    <source>
        <dbReference type="PROSITE" id="PS50983"/>
    </source>
</evidence>
<dbReference type="InterPro" id="IPR050902">
    <property type="entry name" value="ABC_Transporter_SBP"/>
</dbReference>
<dbReference type="OrthoDB" id="9797850at2"/>
<feature type="domain" description="Fe/B12 periplasmic-binding" evidence="3">
    <location>
        <begin position="61"/>
        <end position="346"/>
    </location>
</feature>
<evidence type="ECO:0000256" key="1">
    <source>
        <dbReference type="ARBA" id="ARBA00008814"/>
    </source>
</evidence>
<name>A0A124E819_MYCTH</name>
<accession>A0A124E819</accession>
<dbReference type="RefSeq" id="WP_003924220.1">
    <property type="nucleotide sequence ID" value="NZ_BCTB01000006.1"/>
</dbReference>
<dbReference type="InterPro" id="IPR002491">
    <property type="entry name" value="ABC_transptr_periplasmic_BD"/>
</dbReference>
<evidence type="ECO:0000313" key="4">
    <source>
        <dbReference type="EMBL" id="GAT14336.1"/>
    </source>
</evidence>
<proteinExistence type="inferred from homology"/>
<dbReference type="EMBL" id="BCTB01000006">
    <property type="protein sequence ID" value="GAT14336.1"/>
    <property type="molecule type" value="Genomic_DNA"/>
</dbReference>
<protein>
    <submittedName>
        <fullName evidence="4">Periplasmic binding protein</fullName>
    </submittedName>
</protein>
<dbReference type="AlphaFoldDB" id="A0A124E819"/>
<comment type="caution">
    <text evidence="4">The sequence shown here is derived from an EMBL/GenBank/DDBJ whole genome shotgun (WGS) entry which is preliminary data.</text>
</comment>
<dbReference type="Proteomes" id="UP000069654">
    <property type="component" value="Unassembled WGS sequence"/>
</dbReference>